<dbReference type="EC" id="4.2.1.136" evidence="19"/>
<accession>A0A3E4N798</accession>
<keyword evidence="20" id="KW-1133">Transmembrane helix</keyword>
<feature type="domain" description="YjeF N-terminal" evidence="22">
    <location>
        <begin position="9"/>
        <end position="218"/>
    </location>
</feature>
<dbReference type="InterPro" id="IPR000631">
    <property type="entry name" value="CARKD"/>
</dbReference>
<dbReference type="GO" id="GO:0052856">
    <property type="term" value="F:NAD(P)HX epimerase activity"/>
    <property type="evidence" value="ECO:0007669"/>
    <property type="project" value="UniProtKB-UniRule"/>
</dbReference>
<keyword evidence="13" id="KW-0511">Multifunctional enzyme</keyword>
<comment type="similarity">
    <text evidence="18">Belongs to the NnrE/AIBP family.</text>
</comment>
<dbReference type="SUPFAM" id="SSF53613">
    <property type="entry name" value="Ribokinase-like"/>
    <property type="match status" value="1"/>
</dbReference>
<evidence type="ECO:0000256" key="19">
    <source>
        <dbReference type="PIRNR" id="PIRNR017184"/>
    </source>
</evidence>
<evidence type="ECO:0000256" key="5">
    <source>
        <dbReference type="ARBA" id="ARBA00022723"/>
    </source>
</evidence>
<evidence type="ECO:0000259" key="21">
    <source>
        <dbReference type="PROSITE" id="PS51383"/>
    </source>
</evidence>
<feature type="binding site" evidence="17">
    <location>
        <position position="377"/>
    </location>
    <ligand>
        <name>(6S)-NADPHX</name>
        <dbReference type="ChEBI" id="CHEBI:64076"/>
    </ligand>
</feature>
<comment type="catalytic activity">
    <reaction evidence="2 18 19">
        <text>(6R)-NADPHX = (6S)-NADPHX</text>
        <dbReference type="Rhea" id="RHEA:32227"/>
        <dbReference type="ChEBI" id="CHEBI:64076"/>
        <dbReference type="ChEBI" id="CHEBI:64077"/>
        <dbReference type="EC" id="5.1.99.6"/>
    </reaction>
</comment>
<sequence length="505" mass="54672">MKILSCTQQKEADAYTIAHESILSINLMEKAAGLLAQAISERYDKSHRLVVFAGPGNNGGDALAVARILFLKNYPVEVYLFNVKGTLSEECLTNIQRLKESGFANYTEVSNQFDPPHLGSHDVVIDGLFGSGLQKPLSGGFAAVVQYINASPAQVVSIDIPSGLMGEDNTHNIRQNIIKADLTLSIQMPKLSFLFAENADVVGEWQLLDIGISREFIESAKTNYYITEASEMRALIKPRKKFAHKGMFGHGLLIAGSYGMGGAALLASRACLRSGIGLLTVHTPVCNHDLLQSNVPEAMVQDDVHDRCFAEAADLDNFQAVAIGPGLGQEEITVQALFDQVSNCYIPLVLDADALNIFSSYRNYLTRIPRHSILTPHIKELERIIGRCSNSYERLSKAKELAAHLQCYIVLKGAWTAVITPDGVTYFNPTGNPGMATAGSGDVLTGVILSLLSQGYTHEEACRLGVYVHGLAGDIACQQKGVIGMTSGDIADALPAAWKQLMETK</sequence>
<dbReference type="HAMAP" id="MF_01965">
    <property type="entry name" value="NADHX_dehydratase"/>
    <property type="match status" value="1"/>
</dbReference>
<evidence type="ECO:0000256" key="2">
    <source>
        <dbReference type="ARBA" id="ARBA00000909"/>
    </source>
</evidence>
<comment type="cofactor">
    <cofactor evidence="18 19">
        <name>K(+)</name>
        <dbReference type="ChEBI" id="CHEBI:29103"/>
    </cofactor>
    <text evidence="18 19">Binds 1 potassium ion per subunit.</text>
</comment>
<evidence type="ECO:0000256" key="6">
    <source>
        <dbReference type="ARBA" id="ARBA00022741"/>
    </source>
</evidence>
<feature type="binding site" evidence="18">
    <location>
        <position position="159"/>
    </location>
    <ligand>
        <name>(6S)-NADPHX</name>
        <dbReference type="ChEBI" id="CHEBI:64076"/>
    </ligand>
</feature>
<feature type="binding site" evidence="17">
    <location>
        <begin position="412"/>
        <end position="416"/>
    </location>
    <ligand>
        <name>AMP</name>
        <dbReference type="ChEBI" id="CHEBI:456215"/>
    </ligand>
</feature>
<feature type="binding site" evidence="18">
    <location>
        <position position="162"/>
    </location>
    <ligand>
        <name>K(+)</name>
        <dbReference type="ChEBI" id="CHEBI:29103"/>
    </ligand>
</feature>
<dbReference type="GO" id="GO:0046496">
    <property type="term" value="P:nicotinamide nucleotide metabolic process"/>
    <property type="evidence" value="ECO:0007669"/>
    <property type="project" value="UniProtKB-UniRule"/>
</dbReference>
<comment type="function">
    <text evidence="17">Catalyzes the dehydration of the S-form of NAD(P)HX at the expense of ADP, which is converted to AMP. Together with NAD(P)HX epimerase, which catalyzes the epimerization of the S- and R-forms, the enzyme allows the repair of both epimers of NAD(P)HX, a damaged form of NAD(P)H that is a result of enzymatic or heat-dependent hydration.</text>
</comment>
<feature type="transmembrane region" description="Helical" evidence="20">
    <location>
        <begin position="247"/>
        <end position="267"/>
    </location>
</feature>
<evidence type="ECO:0000313" key="24">
    <source>
        <dbReference type="EMBL" id="RGM41271.1"/>
    </source>
</evidence>
<evidence type="ECO:0000313" key="26">
    <source>
        <dbReference type="Proteomes" id="UP000260862"/>
    </source>
</evidence>
<dbReference type="EMBL" id="QSTF01000009">
    <property type="protein sequence ID" value="RGM41271.1"/>
    <property type="molecule type" value="Genomic_DNA"/>
</dbReference>
<comment type="function">
    <text evidence="14 19">Bifunctional enzyme that catalyzes the epimerization of the S- and R-forms of NAD(P)HX and the dehydration of the S-form of NAD(P)HX at the expense of ADP, which is converted to AMP. This allows the repair of both epimers of NAD(P)HX, a damaged form of NAD(P)H that is a result of enzymatic or heat-dependent hydration.</text>
</comment>
<evidence type="ECO:0000313" key="25">
    <source>
        <dbReference type="Proteomes" id="UP000260780"/>
    </source>
</evidence>
<comment type="caution">
    <text evidence="18">Lacks conserved residue(s) required for the propagation of feature annotation.</text>
</comment>
<keyword evidence="20" id="KW-0472">Membrane</keyword>
<dbReference type="HAMAP" id="MF_01966">
    <property type="entry name" value="NADHX_epimerase"/>
    <property type="match status" value="1"/>
</dbReference>
<reference evidence="25 26" key="1">
    <citation type="submission" date="2018-08" db="EMBL/GenBank/DDBJ databases">
        <title>A genome reference for cultivated species of the human gut microbiota.</title>
        <authorList>
            <person name="Zou Y."/>
            <person name="Xue W."/>
            <person name="Luo G."/>
        </authorList>
    </citation>
    <scope>NUCLEOTIDE SEQUENCE [LARGE SCALE GENOMIC DNA]</scope>
    <source>
        <strain evidence="24 25">OM08-14</strain>
        <strain evidence="23 26">TF10-3AC</strain>
    </source>
</reference>
<evidence type="ECO:0000256" key="7">
    <source>
        <dbReference type="ARBA" id="ARBA00022840"/>
    </source>
</evidence>
<feature type="domain" description="YjeF C-terminal" evidence="21">
    <location>
        <begin position="228"/>
        <end position="501"/>
    </location>
</feature>
<dbReference type="CDD" id="cd01171">
    <property type="entry name" value="YXKO-related"/>
    <property type="match status" value="1"/>
</dbReference>
<comment type="cofactor">
    <cofactor evidence="17">
        <name>Mg(2+)</name>
        <dbReference type="ChEBI" id="CHEBI:18420"/>
    </cofactor>
</comment>
<dbReference type="RefSeq" id="WP_117670423.1">
    <property type="nucleotide sequence ID" value="NZ_CABOGR010000002.1"/>
</dbReference>
<dbReference type="PROSITE" id="PS51385">
    <property type="entry name" value="YJEF_N"/>
    <property type="match status" value="1"/>
</dbReference>
<dbReference type="InterPro" id="IPR036652">
    <property type="entry name" value="YjeF_N_dom_sf"/>
</dbReference>
<dbReference type="Proteomes" id="UP000260780">
    <property type="component" value="Unassembled WGS sequence"/>
</dbReference>
<dbReference type="GO" id="GO:0005524">
    <property type="term" value="F:ATP binding"/>
    <property type="evidence" value="ECO:0007669"/>
    <property type="project" value="UniProtKB-UniRule"/>
</dbReference>
<keyword evidence="9 18" id="KW-0630">Potassium</keyword>
<dbReference type="GO" id="GO:0052855">
    <property type="term" value="F:ADP-dependent NAD(P)H-hydrate dehydratase activity"/>
    <property type="evidence" value="ECO:0007669"/>
    <property type="project" value="UniProtKB-UniRule"/>
</dbReference>
<keyword evidence="6 17" id="KW-0547">Nucleotide-binding</keyword>
<evidence type="ECO:0000256" key="13">
    <source>
        <dbReference type="ARBA" id="ARBA00023268"/>
    </source>
</evidence>
<dbReference type="PANTHER" id="PTHR12592:SF0">
    <property type="entry name" value="ATP-DEPENDENT (S)-NAD(P)H-HYDRATE DEHYDRATASE"/>
    <property type="match status" value="1"/>
</dbReference>
<evidence type="ECO:0000256" key="20">
    <source>
        <dbReference type="SAM" id="Phobius"/>
    </source>
</evidence>
<evidence type="ECO:0000256" key="15">
    <source>
        <dbReference type="ARBA" id="ARBA00048238"/>
    </source>
</evidence>
<comment type="function">
    <text evidence="18">Catalyzes the epimerization of the S- and R-forms of NAD(P)HX, a damaged form of NAD(P)H that is a result of enzymatic or heat-dependent hydration. This is a prerequisite for the S-specific NAD(P)H-hydrate dehydratase to allow the repair of both epimers of NAD(P)HX.</text>
</comment>
<dbReference type="AlphaFoldDB" id="A0A3E4N798"/>
<proteinExistence type="inferred from homology"/>
<evidence type="ECO:0000256" key="1">
    <source>
        <dbReference type="ARBA" id="ARBA00000013"/>
    </source>
</evidence>
<dbReference type="GO" id="GO:0046872">
    <property type="term" value="F:metal ion binding"/>
    <property type="evidence" value="ECO:0007669"/>
    <property type="project" value="UniProtKB-UniRule"/>
</dbReference>
<evidence type="ECO:0000256" key="11">
    <source>
        <dbReference type="ARBA" id="ARBA00023235"/>
    </source>
</evidence>
<dbReference type="InterPro" id="IPR030677">
    <property type="entry name" value="Nnr"/>
</dbReference>
<keyword evidence="10 17" id="KW-0520">NAD</keyword>
<dbReference type="Proteomes" id="UP000260862">
    <property type="component" value="Unassembled WGS sequence"/>
</dbReference>
<dbReference type="Pfam" id="PF01256">
    <property type="entry name" value="Carb_kinase"/>
    <property type="match status" value="1"/>
</dbReference>
<evidence type="ECO:0000256" key="4">
    <source>
        <dbReference type="ARBA" id="ARBA00009524"/>
    </source>
</evidence>
<comment type="similarity">
    <text evidence="17">Belongs to the NnrD/CARKD family.</text>
</comment>
<dbReference type="PROSITE" id="PS01050">
    <property type="entry name" value="YJEF_C_2"/>
    <property type="match status" value="1"/>
</dbReference>
<comment type="subunit">
    <text evidence="17">Homotetramer.</text>
</comment>
<evidence type="ECO:0000313" key="23">
    <source>
        <dbReference type="EMBL" id="RGK58064.1"/>
    </source>
</evidence>
<comment type="caution">
    <text evidence="23">The sequence shown here is derived from an EMBL/GenBank/DDBJ whole genome shotgun (WGS) entry which is preliminary data.</text>
</comment>
<keyword evidence="8 17" id="KW-0521">NADP</keyword>
<evidence type="ECO:0000256" key="3">
    <source>
        <dbReference type="ARBA" id="ARBA00006001"/>
    </source>
</evidence>
<organism evidence="23 26">
    <name type="scientific">Phocaeicola plebeius</name>
    <dbReference type="NCBI Taxonomy" id="310297"/>
    <lineage>
        <taxon>Bacteria</taxon>
        <taxon>Pseudomonadati</taxon>
        <taxon>Bacteroidota</taxon>
        <taxon>Bacteroidia</taxon>
        <taxon>Bacteroidales</taxon>
        <taxon>Bacteroidaceae</taxon>
        <taxon>Phocaeicola</taxon>
    </lineage>
</organism>
<feature type="binding site" evidence="18">
    <location>
        <position position="58"/>
    </location>
    <ligand>
        <name>K(+)</name>
        <dbReference type="ChEBI" id="CHEBI:29103"/>
    </ligand>
</feature>
<keyword evidence="26" id="KW-1185">Reference proteome</keyword>
<dbReference type="GO" id="GO:0110051">
    <property type="term" value="P:metabolite repair"/>
    <property type="evidence" value="ECO:0007669"/>
    <property type="project" value="TreeGrafter"/>
</dbReference>
<feature type="binding site" evidence="17">
    <location>
        <position position="442"/>
    </location>
    <ligand>
        <name>(6S)-NADPHX</name>
        <dbReference type="ChEBI" id="CHEBI:64076"/>
    </ligand>
</feature>
<feature type="binding site" evidence="17">
    <location>
        <position position="441"/>
    </location>
    <ligand>
        <name>AMP</name>
        <dbReference type="ChEBI" id="CHEBI:456215"/>
    </ligand>
</feature>
<comment type="catalytic activity">
    <reaction evidence="16 17 19">
        <text>(6S)-NADPHX + ADP = AMP + phosphate + NADPH + H(+)</text>
        <dbReference type="Rhea" id="RHEA:32235"/>
        <dbReference type="ChEBI" id="CHEBI:15378"/>
        <dbReference type="ChEBI" id="CHEBI:43474"/>
        <dbReference type="ChEBI" id="CHEBI:57783"/>
        <dbReference type="ChEBI" id="CHEBI:64076"/>
        <dbReference type="ChEBI" id="CHEBI:456215"/>
        <dbReference type="ChEBI" id="CHEBI:456216"/>
        <dbReference type="EC" id="4.2.1.136"/>
    </reaction>
</comment>
<dbReference type="NCBIfam" id="TIGR00197">
    <property type="entry name" value="yjeF_nterm"/>
    <property type="match status" value="1"/>
</dbReference>
<dbReference type="Gene3D" id="3.40.50.10260">
    <property type="entry name" value="YjeF N-terminal domain"/>
    <property type="match status" value="1"/>
</dbReference>
<dbReference type="PROSITE" id="PS51383">
    <property type="entry name" value="YJEF_C_3"/>
    <property type="match status" value="1"/>
</dbReference>
<evidence type="ECO:0000256" key="17">
    <source>
        <dbReference type="HAMAP-Rule" id="MF_01965"/>
    </source>
</evidence>
<gene>
    <name evidence="18" type="primary">nnrE</name>
    <name evidence="17" type="synonym">nnrD</name>
    <name evidence="24" type="ORF">DXC17_05435</name>
    <name evidence="23" type="ORF">DXD04_02085</name>
</gene>
<feature type="binding site" evidence="17">
    <location>
        <position position="263"/>
    </location>
    <ligand>
        <name>(6S)-NADPHX</name>
        <dbReference type="ChEBI" id="CHEBI:64076"/>
    </ligand>
</feature>
<comment type="similarity">
    <text evidence="3 19">In the N-terminal section; belongs to the NnrE/AIBP family.</text>
</comment>
<dbReference type="NCBIfam" id="TIGR00196">
    <property type="entry name" value="yjeF_cterm"/>
    <property type="match status" value="1"/>
</dbReference>
<dbReference type="EC" id="5.1.99.6" evidence="19"/>
<keyword evidence="11 18" id="KW-0413">Isomerase</keyword>
<evidence type="ECO:0000256" key="18">
    <source>
        <dbReference type="HAMAP-Rule" id="MF_01966"/>
    </source>
</evidence>
<dbReference type="PROSITE" id="PS01049">
    <property type="entry name" value="YJEF_C_1"/>
    <property type="match status" value="1"/>
</dbReference>
<feature type="binding site" evidence="18">
    <location>
        <position position="126"/>
    </location>
    <ligand>
        <name>K(+)</name>
        <dbReference type="ChEBI" id="CHEBI:29103"/>
    </ligand>
</feature>
<evidence type="ECO:0000256" key="12">
    <source>
        <dbReference type="ARBA" id="ARBA00023239"/>
    </source>
</evidence>
<comment type="catalytic activity">
    <reaction evidence="1 18 19">
        <text>(6R)-NADHX = (6S)-NADHX</text>
        <dbReference type="Rhea" id="RHEA:32215"/>
        <dbReference type="ChEBI" id="CHEBI:64074"/>
        <dbReference type="ChEBI" id="CHEBI:64075"/>
        <dbReference type="EC" id="5.1.99.6"/>
    </reaction>
</comment>
<dbReference type="PIRSF" id="PIRSF017184">
    <property type="entry name" value="Nnr"/>
    <property type="match status" value="1"/>
</dbReference>
<evidence type="ECO:0000256" key="8">
    <source>
        <dbReference type="ARBA" id="ARBA00022857"/>
    </source>
</evidence>
<keyword evidence="12 17" id="KW-0456">Lyase</keyword>
<dbReference type="InterPro" id="IPR004443">
    <property type="entry name" value="YjeF_N_dom"/>
</dbReference>
<dbReference type="InterPro" id="IPR017953">
    <property type="entry name" value="Carbohydrate_kinase_pred_CS"/>
</dbReference>
<comment type="catalytic activity">
    <reaction evidence="15 17 19">
        <text>(6S)-NADHX + ADP = AMP + phosphate + NADH + H(+)</text>
        <dbReference type="Rhea" id="RHEA:32223"/>
        <dbReference type="ChEBI" id="CHEBI:15378"/>
        <dbReference type="ChEBI" id="CHEBI:43474"/>
        <dbReference type="ChEBI" id="CHEBI:57945"/>
        <dbReference type="ChEBI" id="CHEBI:64074"/>
        <dbReference type="ChEBI" id="CHEBI:456215"/>
        <dbReference type="ChEBI" id="CHEBI:456216"/>
        <dbReference type="EC" id="4.2.1.136"/>
    </reaction>
</comment>
<evidence type="ECO:0000256" key="10">
    <source>
        <dbReference type="ARBA" id="ARBA00023027"/>
    </source>
</evidence>
<dbReference type="EMBL" id="QSQT01000002">
    <property type="protein sequence ID" value="RGK58064.1"/>
    <property type="molecule type" value="Genomic_DNA"/>
</dbReference>
<keyword evidence="5 18" id="KW-0479">Metal-binding</keyword>
<dbReference type="SUPFAM" id="SSF64153">
    <property type="entry name" value="YjeF N-terminal domain-like"/>
    <property type="match status" value="1"/>
</dbReference>
<keyword evidence="7 17" id="KW-0067">ATP-binding</keyword>
<dbReference type="Pfam" id="PF03853">
    <property type="entry name" value="YjeF_N"/>
    <property type="match status" value="1"/>
</dbReference>
<comment type="similarity">
    <text evidence="4 19">In the C-terminal section; belongs to the NnrD/CARKD family.</text>
</comment>
<evidence type="ECO:0000259" key="22">
    <source>
        <dbReference type="PROSITE" id="PS51385"/>
    </source>
</evidence>
<keyword evidence="20" id="KW-0812">Transmembrane</keyword>
<dbReference type="STRING" id="310297.BHV76_09360"/>
<dbReference type="InterPro" id="IPR029056">
    <property type="entry name" value="Ribokinase-like"/>
</dbReference>
<dbReference type="PANTHER" id="PTHR12592">
    <property type="entry name" value="ATP-DEPENDENT (S)-NAD(P)H-HYDRATE DEHYDRATASE FAMILY MEMBER"/>
    <property type="match status" value="1"/>
</dbReference>
<name>A0A3E4N798_9BACT</name>
<dbReference type="Gene3D" id="3.40.1190.20">
    <property type="match status" value="1"/>
</dbReference>
<feature type="binding site" evidence="18">
    <location>
        <begin position="130"/>
        <end position="136"/>
    </location>
    <ligand>
        <name>(6S)-NADPHX</name>
        <dbReference type="ChEBI" id="CHEBI:64076"/>
    </ligand>
</feature>
<evidence type="ECO:0000256" key="14">
    <source>
        <dbReference type="ARBA" id="ARBA00025153"/>
    </source>
</evidence>
<evidence type="ECO:0000256" key="16">
    <source>
        <dbReference type="ARBA" id="ARBA00049209"/>
    </source>
</evidence>
<evidence type="ECO:0000256" key="9">
    <source>
        <dbReference type="ARBA" id="ARBA00022958"/>
    </source>
</evidence>
<feature type="binding site" evidence="18">
    <location>
        <begin position="57"/>
        <end position="61"/>
    </location>
    <ligand>
        <name>(6S)-NADPHX</name>
        <dbReference type="ChEBI" id="CHEBI:64076"/>
    </ligand>
</feature>
<feature type="binding site" evidence="17">
    <location>
        <position position="326"/>
    </location>
    <ligand>
        <name>(6S)-NADPHX</name>
        <dbReference type="ChEBI" id="CHEBI:64076"/>
    </ligand>
</feature>
<protein>
    <recommendedName>
        <fullName evidence="19">Bifunctional NAD(P)H-hydrate repair enzyme</fullName>
    </recommendedName>
    <alternativeName>
        <fullName evidence="19">Nicotinamide nucleotide repair protein</fullName>
    </alternativeName>
    <domain>
        <recommendedName>
            <fullName evidence="19">ADP-dependent (S)-NAD(P)H-hydrate dehydratase</fullName>
            <ecNumber evidence="19">4.2.1.136</ecNumber>
        </recommendedName>
        <alternativeName>
            <fullName evidence="19">ADP-dependent NAD(P)HX dehydratase</fullName>
        </alternativeName>
    </domain>
    <domain>
        <recommendedName>
            <fullName evidence="19">NAD(P)H-hydrate epimerase</fullName>
            <ecNumber evidence="19">5.1.99.6</ecNumber>
        </recommendedName>
    </domain>
</protein>